<comment type="caution">
    <text evidence="2">The sequence shown here is derived from an EMBL/GenBank/DDBJ whole genome shotgun (WGS) entry which is preliminary data.</text>
</comment>
<evidence type="ECO:0000313" key="3">
    <source>
        <dbReference type="Proteomes" id="UP000606786"/>
    </source>
</evidence>
<sequence>MSSTKSRRASSAVTGRASEASSSSSISKAGARLRSNSTAPTAAGQKSAGGVMGGLRKMPFLRRKTVDHLRSSQPLMEEGGAGGGVDGCGVAEETNSWNCHRKNAAENSTTTTTTTMETTMATTTTTANTLATASAATAITTSSYYSNNSNNRHSSSGSYSIEGSLDGNVLAGGTVLVTTTAVHATPTTYNNNLHLDGNKIADDAL</sequence>
<proteinExistence type="predicted"/>
<dbReference type="EMBL" id="CAJHJT010000056">
    <property type="protein sequence ID" value="CAD7014510.1"/>
    <property type="molecule type" value="Genomic_DNA"/>
</dbReference>
<organism evidence="2 3">
    <name type="scientific">Ceratitis capitata</name>
    <name type="common">Mediterranean fruit fly</name>
    <name type="synonym">Tephritis capitata</name>
    <dbReference type="NCBI Taxonomy" id="7213"/>
    <lineage>
        <taxon>Eukaryota</taxon>
        <taxon>Metazoa</taxon>
        <taxon>Ecdysozoa</taxon>
        <taxon>Arthropoda</taxon>
        <taxon>Hexapoda</taxon>
        <taxon>Insecta</taxon>
        <taxon>Pterygota</taxon>
        <taxon>Neoptera</taxon>
        <taxon>Endopterygota</taxon>
        <taxon>Diptera</taxon>
        <taxon>Brachycera</taxon>
        <taxon>Muscomorpha</taxon>
        <taxon>Tephritoidea</taxon>
        <taxon>Tephritidae</taxon>
        <taxon>Ceratitis</taxon>
        <taxon>Ceratitis</taxon>
    </lineage>
</organism>
<evidence type="ECO:0000313" key="2">
    <source>
        <dbReference type="EMBL" id="CAD7014510.1"/>
    </source>
</evidence>
<protein>
    <submittedName>
        <fullName evidence="2">(Mediterranean fruit fly) hypothetical protein</fullName>
    </submittedName>
</protein>
<accession>A0A811VGT9</accession>
<reference evidence="2" key="1">
    <citation type="submission" date="2020-11" db="EMBL/GenBank/DDBJ databases">
        <authorList>
            <person name="Whitehead M."/>
        </authorList>
    </citation>
    <scope>NUCLEOTIDE SEQUENCE</scope>
    <source>
        <strain evidence="2">EGII</strain>
    </source>
</reference>
<evidence type="ECO:0000256" key="1">
    <source>
        <dbReference type="SAM" id="MobiDB-lite"/>
    </source>
</evidence>
<feature type="region of interest" description="Disordered" evidence="1">
    <location>
        <begin position="1"/>
        <end position="53"/>
    </location>
</feature>
<name>A0A811VGT9_CERCA</name>
<dbReference type="Proteomes" id="UP000606786">
    <property type="component" value="Unassembled WGS sequence"/>
</dbReference>
<gene>
    <name evidence="2" type="ORF">CCAP1982_LOCUS22511</name>
</gene>
<dbReference type="AlphaFoldDB" id="A0A811VGT9"/>
<keyword evidence="3" id="KW-1185">Reference proteome</keyword>
<dbReference type="OrthoDB" id="6160250at2759"/>
<feature type="compositionally biased region" description="Low complexity" evidence="1">
    <location>
        <begin position="17"/>
        <end position="30"/>
    </location>
</feature>